<dbReference type="FunFam" id="3.40.50.300:FF:000137">
    <property type="entry name" value="Replication-associated recombination protein A"/>
    <property type="match status" value="1"/>
</dbReference>
<keyword evidence="4" id="KW-0235">DNA replication</keyword>
<dbReference type="GO" id="GO:0016887">
    <property type="term" value="F:ATP hydrolysis activity"/>
    <property type="evidence" value="ECO:0007669"/>
    <property type="project" value="InterPro"/>
</dbReference>
<dbReference type="CDD" id="cd00009">
    <property type="entry name" value="AAA"/>
    <property type="match status" value="1"/>
</dbReference>
<keyword evidence="6" id="KW-0067">ATP-binding</keyword>
<dbReference type="SUPFAM" id="SSF52540">
    <property type="entry name" value="P-loop containing nucleoside triphosphate hydrolases"/>
    <property type="match status" value="1"/>
</dbReference>
<dbReference type="Pfam" id="PF00004">
    <property type="entry name" value="AAA"/>
    <property type="match status" value="1"/>
</dbReference>
<dbReference type="InterPro" id="IPR027417">
    <property type="entry name" value="P-loop_NTPase"/>
</dbReference>
<comment type="caution">
    <text evidence="8">The sequence shown here is derived from an EMBL/GenBank/DDBJ whole genome shotgun (WGS) entry which is preliminary data.</text>
</comment>
<dbReference type="Gene3D" id="1.10.3710.10">
    <property type="entry name" value="DNA polymerase III clamp loader subunits, C-terminal domain"/>
    <property type="match status" value="1"/>
</dbReference>
<dbReference type="Gene3D" id="1.20.272.10">
    <property type="match status" value="1"/>
</dbReference>
<name>A0A831UGK1_GEOME</name>
<dbReference type="InterPro" id="IPR003593">
    <property type="entry name" value="AAA+_ATPase"/>
</dbReference>
<dbReference type="SMART" id="SM00382">
    <property type="entry name" value="AAA"/>
    <property type="match status" value="1"/>
</dbReference>
<evidence type="ECO:0000256" key="4">
    <source>
        <dbReference type="ARBA" id="ARBA00022705"/>
    </source>
</evidence>
<dbReference type="SUPFAM" id="SSF48019">
    <property type="entry name" value="post-AAA+ oligomerization domain-like"/>
    <property type="match status" value="1"/>
</dbReference>
<dbReference type="PANTHER" id="PTHR13779:SF7">
    <property type="entry name" value="ATPASE WRNIP1"/>
    <property type="match status" value="1"/>
</dbReference>
<proteinExistence type="inferred from homology"/>
<evidence type="ECO:0000256" key="5">
    <source>
        <dbReference type="ARBA" id="ARBA00022741"/>
    </source>
</evidence>
<dbReference type="GO" id="GO:0017116">
    <property type="term" value="F:single-stranded DNA helicase activity"/>
    <property type="evidence" value="ECO:0007669"/>
    <property type="project" value="TreeGrafter"/>
</dbReference>
<organism evidence="8">
    <name type="scientific">Geobacter metallireducens</name>
    <dbReference type="NCBI Taxonomy" id="28232"/>
    <lineage>
        <taxon>Bacteria</taxon>
        <taxon>Pseudomonadati</taxon>
        <taxon>Thermodesulfobacteriota</taxon>
        <taxon>Desulfuromonadia</taxon>
        <taxon>Geobacterales</taxon>
        <taxon>Geobacteraceae</taxon>
        <taxon>Geobacter</taxon>
    </lineage>
</organism>
<dbReference type="Pfam" id="PF12002">
    <property type="entry name" value="MgsA_C"/>
    <property type="match status" value="1"/>
</dbReference>
<dbReference type="InterPro" id="IPR021886">
    <property type="entry name" value="MgsA_C"/>
</dbReference>
<dbReference type="PANTHER" id="PTHR13779">
    <property type="entry name" value="WERNER HELICASE-INTERACTING PROTEIN 1 FAMILY MEMBER"/>
    <property type="match status" value="1"/>
</dbReference>
<dbReference type="GO" id="GO:0003677">
    <property type="term" value="F:DNA binding"/>
    <property type="evidence" value="ECO:0007669"/>
    <property type="project" value="InterPro"/>
</dbReference>
<dbReference type="Pfam" id="PF16193">
    <property type="entry name" value="AAA_assoc_2"/>
    <property type="match status" value="1"/>
</dbReference>
<comment type="similarity">
    <text evidence="2">Belongs to the AAA ATPase family. RarA/MGS1/WRNIP1 subfamily.</text>
</comment>
<accession>A0A831UGK1</accession>
<protein>
    <recommendedName>
        <fullName evidence="3">Replication-associated recombination protein A</fullName>
    </recommendedName>
</protein>
<dbReference type="InterPro" id="IPR008921">
    <property type="entry name" value="DNA_pol3_clamp-load_cplx_C"/>
</dbReference>
<dbReference type="EMBL" id="DSOV01000024">
    <property type="protein sequence ID" value="HEN41989.1"/>
    <property type="molecule type" value="Genomic_DNA"/>
</dbReference>
<evidence type="ECO:0000259" key="7">
    <source>
        <dbReference type="SMART" id="SM00382"/>
    </source>
</evidence>
<dbReference type="FunFam" id="1.10.8.60:FF:000029">
    <property type="entry name" value="Replication-associated recombination protein A"/>
    <property type="match status" value="1"/>
</dbReference>
<keyword evidence="5" id="KW-0547">Nucleotide-binding</keyword>
<dbReference type="CDD" id="cd18139">
    <property type="entry name" value="HLD_clamp_RarA"/>
    <property type="match status" value="1"/>
</dbReference>
<dbReference type="InterPro" id="IPR051314">
    <property type="entry name" value="AAA_ATPase_RarA/MGS1/WRNIP1"/>
</dbReference>
<gene>
    <name evidence="8" type="ORF">ENQ87_06370</name>
</gene>
<sequence>MTDLFDATAAVETGRDAPLAERMRPRTLDEYAGQEHLLGEGKLLRRLIESDTLTSLIFWGPPGSGKTTLARIIANATRSHFIFFSAILSGVKEIREIVKEAENERKYRGTNTILFVDEIHRFNKSQQDAFLPYVEKGTFTIIGATTENPSFEVIAPLLSRCKVLVLNPLTDEQVTAILRRALADPERGLGGRGLAVSDEALAFMAEQAQGDARIALNTLETAARLAKNGEIDLDTAREAAQKKALLYDKGGEEHYNVISAFIKSMRGSDPDGALYWLARMIEAGEDPLFILRRMVILASEDIGNADPRALQVAVAAMQAFQLVGMPEGRIIMAQAVTYLATAPKSNASYAGIDAALAEVRRSGALPVPLHIRNAPTRLMKDLGYHAGYKYAHDHEGGYVFQEYLPEKLRGRTFYAPRGHGYEKTIRERMDYLRTIQEKDKE</sequence>
<dbReference type="InterPro" id="IPR032423">
    <property type="entry name" value="AAA_assoc_2"/>
</dbReference>
<dbReference type="Gene3D" id="1.10.8.60">
    <property type="match status" value="1"/>
</dbReference>
<reference evidence="8" key="1">
    <citation type="journal article" date="2020" name="mSystems">
        <title>Genome- and Community-Level Interaction Insights into Carbon Utilization and Element Cycling Functions of Hydrothermarchaeota in Hydrothermal Sediment.</title>
        <authorList>
            <person name="Zhou Z."/>
            <person name="Liu Y."/>
            <person name="Xu W."/>
            <person name="Pan J."/>
            <person name="Luo Z.H."/>
            <person name="Li M."/>
        </authorList>
    </citation>
    <scope>NUCLEOTIDE SEQUENCE [LARGE SCALE GENOMIC DNA]</scope>
    <source>
        <strain evidence="8">SpSt-349</strain>
    </source>
</reference>
<dbReference type="GO" id="GO:0008047">
    <property type="term" value="F:enzyme activator activity"/>
    <property type="evidence" value="ECO:0007669"/>
    <property type="project" value="TreeGrafter"/>
</dbReference>
<dbReference type="Gene3D" id="3.40.50.300">
    <property type="entry name" value="P-loop containing nucleotide triphosphate hydrolases"/>
    <property type="match status" value="1"/>
</dbReference>
<evidence type="ECO:0000313" key="8">
    <source>
        <dbReference type="EMBL" id="HEN41989.1"/>
    </source>
</evidence>
<evidence type="ECO:0000256" key="2">
    <source>
        <dbReference type="ARBA" id="ARBA00008959"/>
    </source>
</evidence>
<dbReference type="AlphaFoldDB" id="A0A831UGK1"/>
<dbReference type="InterPro" id="IPR003959">
    <property type="entry name" value="ATPase_AAA_core"/>
</dbReference>
<comment type="function">
    <text evidence="1">DNA-dependent ATPase that plays important roles in cellular responses to stalled DNA replication processes.</text>
</comment>
<evidence type="ECO:0000256" key="3">
    <source>
        <dbReference type="ARBA" id="ARBA00020776"/>
    </source>
</evidence>
<dbReference type="GO" id="GO:0000731">
    <property type="term" value="P:DNA synthesis involved in DNA repair"/>
    <property type="evidence" value="ECO:0007669"/>
    <property type="project" value="TreeGrafter"/>
</dbReference>
<dbReference type="GO" id="GO:0006261">
    <property type="term" value="P:DNA-templated DNA replication"/>
    <property type="evidence" value="ECO:0007669"/>
    <property type="project" value="TreeGrafter"/>
</dbReference>
<dbReference type="FunFam" id="1.10.3710.10:FF:000004">
    <property type="entry name" value="Putative ATPase, AAA family"/>
    <property type="match status" value="1"/>
</dbReference>
<feature type="domain" description="AAA+ ATPase" evidence="7">
    <location>
        <begin position="52"/>
        <end position="169"/>
    </location>
</feature>
<dbReference type="FunFam" id="1.20.272.10:FF:000001">
    <property type="entry name" value="Putative AAA family ATPase"/>
    <property type="match status" value="1"/>
</dbReference>
<evidence type="ECO:0000256" key="1">
    <source>
        <dbReference type="ARBA" id="ARBA00002393"/>
    </source>
</evidence>
<dbReference type="GO" id="GO:0005524">
    <property type="term" value="F:ATP binding"/>
    <property type="evidence" value="ECO:0007669"/>
    <property type="project" value="UniProtKB-KW"/>
</dbReference>
<evidence type="ECO:0000256" key="6">
    <source>
        <dbReference type="ARBA" id="ARBA00022840"/>
    </source>
</evidence>